<dbReference type="EMBL" id="CAVLEF010000265">
    <property type="protein sequence ID" value="CAK1553941.1"/>
    <property type="molecule type" value="Genomic_DNA"/>
</dbReference>
<dbReference type="AlphaFoldDB" id="A0AAV1K0J7"/>
<proteinExistence type="predicted"/>
<organism evidence="1 2">
    <name type="scientific">Leptosia nina</name>
    <dbReference type="NCBI Taxonomy" id="320188"/>
    <lineage>
        <taxon>Eukaryota</taxon>
        <taxon>Metazoa</taxon>
        <taxon>Ecdysozoa</taxon>
        <taxon>Arthropoda</taxon>
        <taxon>Hexapoda</taxon>
        <taxon>Insecta</taxon>
        <taxon>Pterygota</taxon>
        <taxon>Neoptera</taxon>
        <taxon>Endopterygota</taxon>
        <taxon>Lepidoptera</taxon>
        <taxon>Glossata</taxon>
        <taxon>Ditrysia</taxon>
        <taxon>Papilionoidea</taxon>
        <taxon>Pieridae</taxon>
        <taxon>Pierinae</taxon>
        <taxon>Leptosia</taxon>
    </lineage>
</organism>
<comment type="caution">
    <text evidence="1">The sequence shown here is derived from an EMBL/GenBank/DDBJ whole genome shotgun (WGS) entry which is preliminary data.</text>
</comment>
<dbReference type="Proteomes" id="UP001497472">
    <property type="component" value="Unassembled WGS sequence"/>
</dbReference>
<reference evidence="1 2" key="1">
    <citation type="submission" date="2023-11" db="EMBL/GenBank/DDBJ databases">
        <authorList>
            <person name="Okamura Y."/>
        </authorList>
    </citation>
    <scope>NUCLEOTIDE SEQUENCE [LARGE SCALE GENOMIC DNA]</scope>
</reference>
<accession>A0AAV1K0J7</accession>
<evidence type="ECO:0000313" key="2">
    <source>
        <dbReference type="Proteomes" id="UP001497472"/>
    </source>
</evidence>
<protein>
    <submittedName>
        <fullName evidence="1">Uncharacterized protein</fullName>
    </submittedName>
</protein>
<name>A0AAV1K0J7_9NEOP</name>
<evidence type="ECO:0000313" key="1">
    <source>
        <dbReference type="EMBL" id="CAK1553941.1"/>
    </source>
</evidence>
<sequence length="109" mass="11687">MVWWGVSYEGATEPYFCEKARLSARSKAGLKQSRLETNVSGFIQAKDCRRLPTRPPFGDFTVAVAHCVAAAMVGGGQRVRGLTVAAGYCETMQTAGPRLGGISAAKNQY</sequence>
<gene>
    <name evidence="1" type="ORF">LNINA_LOCUS12900</name>
</gene>
<keyword evidence="2" id="KW-1185">Reference proteome</keyword>